<dbReference type="Pfam" id="PF07730">
    <property type="entry name" value="HisKA_3"/>
    <property type="match status" value="1"/>
</dbReference>
<dbReference type="Gene3D" id="1.20.5.1930">
    <property type="match status" value="1"/>
</dbReference>
<evidence type="ECO:0000256" key="2">
    <source>
        <dbReference type="ARBA" id="ARBA00012438"/>
    </source>
</evidence>
<dbReference type="GO" id="GO:0016020">
    <property type="term" value="C:membrane"/>
    <property type="evidence" value="ECO:0007669"/>
    <property type="project" value="InterPro"/>
</dbReference>
<dbReference type="InterPro" id="IPR011123">
    <property type="entry name" value="Y_Y_Y"/>
</dbReference>
<keyword evidence="7" id="KW-0067">ATP-binding</keyword>
<evidence type="ECO:0000256" key="3">
    <source>
        <dbReference type="ARBA" id="ARBA00022553"/>
    </source>
</evidence>
<dbReference type="Pfam" id="PF07494">
    <property type="entry name" value="Reg_prop"/>
    <property type="match status" value="1"/>
</dbReference>
<keyword evidence="4" id="KW-0808">Transferase</keyword>
<keyword evidence="9" id="KW-0472">Membrane</keyword>
<organism evidence="13 14">
    <name type="scientific">Mucilaginibacter celer</name>
    <dbReference type="NCBI Taxonomy" id="2305508"/>
    <lineage>
        <taxon>Bacteria</taxon>
        <taxon>Pseudomonadati</taxon>
        <taxon>Bacteroidota</taxon>
        <taxon>Sphingobacteriia</taxon>
        <taxon>Sphingobacteriales</taxon>
        <taxon>Sphingobacteriaceae</taxon>
        <taxon>Mucilaginibacter</taxon>
    </lineage>
</organism>
<dbReference type="InterPro" id="IPR011110">
    <property type="entry name" value="Reg_prop"/>
</dbReference>
<dbReference type="InterPro" id="IPR003594">
    <property type="entry name" value="HATPase_dom"/>
</dbReference>
<keyword evidence="9" id="KW-1133">Transmembrane helix</keyword>
<dbReference type="GO" id="GO:0000155">
    <property type="term" value="F:phosphorelay sensor kinase activity"/>
    <property type="evidence" value="ECO:0007669"/>
    <property type="project" value="InterPro"/>
</dbReference>
<dbReference type="EC" id="2.7.13.3" evidence="2"/>
<dbReference type="InterPro" id="IPR050482">
    <property type="entry name" value="Sensor_HK_TwoCompSys"/>
</dbReference>
<keyword evidence="6" id="KW-0418">Kinase</keyword>
<dbReference type="PANTHER" id="PTHR24421">
    <property type="entry name" value="NITRATE/NITRITE SENSOR PROTEIN NARX-RELATED"/>
    <property type="match status" value="1"/>
</dbReference>
<dbReference type="PANTHER" id="PTHR24421:SF10">
    <property type="entry name" value="NITRATE_NITRITE SENSOR PROTEIN NARQ"/>
    <property type="match status" value="1"/>
</dbReference>
<evidence type="ECO:0000256" key="1">
    <source>
        <dbReference type="ARBA" id="ARBA00000085"/>
    </source>
</evidence>
<name>A0A494W0C6_9SPHI</name>
<keyword evidence="5" id="KW-0547">Nucleotide-binding</keyword>
<dbReference type="InterPro" id="IPR011712">
    <property type="entry name" value="Sig_transdc_His_kin_sub3_dim/P"/>
</dbReference>
<evidence type="ECO:0000256" key="7">
    <source>
        <dbReference type="ARBA" id="ARBA00022840"/>
    </source>
</evidence>
<dbReference type="GO" id="GO:0005524">
    <property type="term" value="F:ATP binding"/>
    <property type="evidence" value="ECO:0007669"/>
    <property type="project" value="UniProtKB-KW"/>
</dbReference>
<keyword evidence="9" id="KW-0812">Transmembrane</keyword>
<keyword evidence="8" id="KW-0902">Two-component regulatory system</keyword>
<sequence>MYIVKNGGDVKLMRIIKILLKSSFFKLLILTQFLFSGVYADTPYQVVYLKNYSAPDGLPSSRVNYLMQDSKGFTWIATDKGVSRFDGQHFKNFTSADGLESNECFRIAEDNYHRIFFQCNNYRVCYYENGKIHKLSNPQKIVVWPFANFFFNRYNELCVNYRLTTKVYNFPELRSIRHPIQNLTGNIYGEEGEEVSLSENDLDILQKELLAGQLSYQTANNNFRPYRLAVHQNHLLLITKDWVHVYRYQNTGIVPLKKIYFTGNVTSVYVTGKNTFAVTTVKQGTYVVNYITGERRNYLNNHITTSTLIDKENNLWFGSYDKGFFLSTNPEVKVINQESGLENEDVLKLSIAGGYLFTGHVLSTLNYIKLDTNQRPAIGSMTIMQDRSDFNRITSLVTIPGDTLIIGTDNGIFGLNVSRNNPATWQAKKIFYGPIKGITWRPDTVYFISQNAVGIVSHQLKSQVGFRFESIRMTSLAWYKGRLLVGSLYGLYTFVPNIPMVDAGEYKRERILADNGINVVKSLASTDKVCAIGTEDQGVFLLVNNRVVQFSAPLISSGDIRKLIWTDTNTLWACTANGVSIIRFSDNYQNYKVSLLNTSNGLPSDNVADVVRYKNDYYIATDRGIAVTQNLGNANLPRPVLINDGIPGEASFTYGQSVVFNCVALSYKSMGKIQYRFRLKGVDKNWSIAPTGEKRFDLLPPGNYELEAVAADRFNQLSRSLIFQFSVTPLWYQQLWLQIMAVIGAIVIVFFLVRKYYLSIIGLQKKDYENELALQRERQRISSEVHDDLGASISGIKLRTELLSNKVADQPAFKDIDGIHEAITDISTQMRLIIWSLDPENDEVSNLVNFIHKQAVKLFEYSNIRLHESTAIGENVVVISGEKRRQLYLLVKEGLNNVIKHSDAKNAYLEIGLYKKRLHIIIRDDGKGFDAESRKHENMGIRNIYARAKRLEAELKIDTAPGKGTSISLKIHL</sequence>
<dbReference type="CDD" id="cd16917">
    <property type="entry name" value="HATPase_UhpB-NarQ-NarX-like"/>
    <property type="match status" value="1"/>
</dbReference>
<dbReference type="EMBL" id="CP032869">
    <property type="protein sequence ID" value="AYL96702.1"/>
    <property type="molecule type" value="Genomic_DNA"/>
</dbReference>
<dbReference type="Gene3D" id="2.130.10.10">
    <property type="entry name" value="YVTN repeat-like/Quinoprotein amine dehydrogenase"/>
    <property type="match status" value="3"/>
</dbReference>
<feature type="transmembrane region" description="Helical" evidence="9">
    <location>
        <begin position="735"/>
        <end position="753"/>
    </location>
</feature>
<dbReference type="GO" id="GO:0046983">
    <property type="term" value="F:protein dimerization activity"/>
    <property type="evidence" value="ECO:0007669"/>
    <property type="project" value="InterPro"/>
</dbReference>
<protein>
    <recommendedName>
        <fullName evidence="2">histidine kinase</fullName>
        <ecNumber evidence="2">2.7.13.3</ecNumber>
    </recommendedName>
</protein>
<keyword evidence="14" id="KW-1185">Reference proteome</keyword>
<gene>
    <name evidence="13" type="ORF">HYN43_015960</name>
</gene>
<dbReference type="InterPro" id="IPR015943">
    <property type="entry name" value="WD40/YVTN_repeat-like_dom_sf"/>
</dbReference>
<evidence type="ECO:0000256" key="9">
    <source>
        <dbReference type="SAM" id="Phobius"/>
    </source>
</evidence>
<evidence type="ECO:0000313" key="13">
    <source>
        <dbReference type="EMBL" id="AYL96702.1"/>
    </source>
</evidence>
<dbReference type="Pfam" id="PF02518">
    <property type="entry name" value="HATPase_c"/>
    <property type="match status" value="1"/>
</dbReference>
<feature type="domain" description="Two component regulator three Y" evidence="11">
    <location>
        <begin position="667"/>
        <end position="713"/>
    </location>
</feature>
<dbReference type="AlphaFoldDB" id="A0A494W0C6"/>
<dbReference type="KEGG" id="muh:HYN43_015960"/>
<dbReference type="Proteomes" id="UP000270046">
    <property type="component" value="Chromosome"/>
</dbReference>
<dbReference type="Gene3D" id="2.60.40.10">
    <property type="entry name" value="Immunoglobulins"/>
    <property type="match status" value="1"/>
</dbReference>
<dbReference type="SUPFAM" id="SSF63829">
    <property type="entry name" value="Calcium-dependent phosphotriesterase"/>
    <property type="match status" value="1"/>
</dbReference>
<evidence type="ECO:0000259" key="12">
    <source>
        <dbReference type="Pfam" id="PF07730"/>
    </source>
</evidence>
<dbReference type="Pfam" id="PF07495">
    <property type="entry name" value="Y_Y_Y"/>
    <property type="match status" value="1"/>
</dbReference>
<accession>A0A494W0C6</accession>
<dbReference type="InterPro" id="IPR036890">
    <property type="entry name" value="HATPase_C_sf"/>
</dbReference>
<comment type="catalytic activity">
    <reaction evidence="1">
        <text>ATP + protein L-histidine = ADP + protein N-phospho-L-histidine.</text>
        <dbReference type="EC" id="2.7.13.3"/>
    </reaction>
</comment>
<feature type="domain" description="Signal transduction histidine kinase subgroup 3 dimerisation and phosphoacceptor" evidence="12">
    <location>
        <begin position="777"/>
        <end position="840"/>
    </location>
</feature>
<feature type="domain" description="Histidine kinase/HSP90-like ATPase" evidence="10">
    <location>
        <begin position="884"/>
        <end position="972"/>
    </location>
</feature>
<evidence type="ECO:0000256" key="8">
    <source>
        <dbReference type="ARBA" id="ARBA00023012"/>
    </source>
</evidence>
<dbReference type="InterPro" id="IPR013783">
    <property type="entry name" value="Ig-like_fold"/>
</dbReference>
<evidence type="ECO:0000259" key="10">
    <source>
        <dbReference type="Pfam" id="PF02518"/>
    </source>
</evidence>
<reference evidence="13 14" key="1">
    <citation type="submission" date="2018-10" db="EMBL/GenBank/DDBJ databases">
        <title>Genome sequencing of Mucilaginibacter sp. HYN0043.</title>
        <authorList>
            <person name="Kim M."/>
            <person name="Yi H."/>
        </authorList>
    </citation>
    <scope>NUCLEOTIDE SEQUENCE [LARGE SCALE GENOMIC DNA]</scope>
    <source>
        <strain evidence="13 14">HYN0043</strain>
    </source>
</reference>
<evidence type="ECO:0000256" key="5">
    <source>
        <dbReference type="ARBA" id="ARBA00022741"/>
    </source>
</evidence>
<evidence type="ECO:0000256" key="4">
    <source>
        <dbReference type="ARBA" id="ARBA00022679"/>
    </source>
</evidence>
<dbReference type="OrthoDB" id="9809670at2"/>
<evidence type="ECO:0000256" key="6">
    <source>
        <dbReference type="ARBA" id="ARBA00022777"/>
    </source>
</evidence>
<evidence type="ECO:0000259" key="11">
    <source>
        <dbReference type="Pfam" id="PF07495"/>
    </source>
</evidence>
<proteinExistence type="predicted"/>
<keyword evidence="3" id="KW-0597">Phosphoprotein</keyword>
<dbReference type="SUPFAM" id="SSF55874">
    <property type="entry name" value="ATPase domain of HSP90 chaperone/DNA topoisomerase II/histidine kinase"/>
    <property type="match status" value="1"/>
</dbReference>
<dbReference type="Gene3D" id="3.30.565.10">
    <property type="entry name" value="Histidine kinase-like ATPase, C-terminal domain"/>
    <property type="match status" value="1"/>
</dbReference>
<evidence type="ECO:0000313" key="14">
    <source>
        <dbReference type="Proteomes" id="UP000270046"/>
    </source>
</evidence>